<evidence type="ECO:0000256" key="1">
    <source>
        <dbReference type="SAM" id="Phobius"/>
    </source>
</evidence>
<gene>
    <name evidence="2" type="ORF">J0M35_10045</name>
</gene>
<name>A0A8J7P800_9BACT</name>
<feature type="transmembrane region" description="Helical" evidence="1">
    <location>
        <begin position="167"/>
        <end position="189"/>
    </location>
</feature>
<protein>
    <recommendedName>
        <fullName evidence="4">DUF3592 domain-containing protein</fullName>
    </recommendedName>
</protein>
<accession>A0A8J7P800</accession>
<comment type="caution">
    <text evidence="2">The sequence shown here is derived from an EMBL/GenBank/DDBJ whole genome shotgun (WGS) entry which is preliminary data.</text>
</comment>
<dbReference type="Proteomes" id="UP000664277">
    <property type="component" value="Unassembled WGS sequence"/>
</dbReference>
<reference evidence="2" key="1">
    <citation type="submission" date="2021-02" db="EMBL/GenBank/DDBJ databases">
        <title>Genome-Resolved Metagenomics of a Microbial Community Performing Photosynthetic Biological Nutrient Removal.</title>
        <authorList>
            <person name="Mcdaniel E.A."/>
        </authorList>
    </citation>
    <scope>NUCLEOTIDE SEQUENCE</scope>
    <source>
        <strain evidence="2">UWPOB_OBS1</strain>
    </source>
</reference>
<evidence type="ECO:0000313" key="3">
    <source>
        <dbReference type="Proteomes" id="UP000664277"/>
    </source>
</evidence>
<keyword evidence="1" id="KW-0812">Transmembrane</keyword>
<dbReference type="AlphaFoldDB" id="A0A8J7P800"/>
<feature type="transmembrane region" description="Helical" evidence="1">
    <location>
        <begin position="210"/>
        <end position="230"/>
    </location>
</feature>
<keyword evidence="1" id="KW-1133">Transmembrane helix</keyword>
<evidence type="ECO:0000313" key="2">
    <source>
        <dbReference type="EMBL" id="MBN8660694.1"/>
    </source>
</evidence>
<feature type="transmembrane region" description="Helical" evidence="1">
    <location>
        <begin position="48"/>
        <end position="66"/>
    </location>
</feature>
<sequence length="232" mass="25994">MSATAKLCLRCKQKDITDFSTCRYCGTAYKVSEAIHQRNVETVRSTDWKMVLICLFWLIPVAWQFVSTRPWFNSATATATIQSIEYMARPRSYGYRRNRSLVDSVSIKYQYASKNGETRERYMQTPLLPIKAIPVEVFGIKENSSVTVYYDPNGSGQSVCPQIGDGLTLLLAVEYGISIFLVGLVMSAFEGMTAMNTSESVPFAKRYGSVVATGGLFFALFVIPTVWQLFSP</sequence>
<dbReference type="EMBL" id="JAFLCK010000012">
    <property type="protein sequence ID" value="MBN8660694.1"/>
    <property type="molecule type" value="Genomic_DNA"/>
</dbReference>
<organism evidence="2 3">
    <name type="scientific">Candidatus Obscuribacter phosphatis</name>
    <dbReference type="NCBI Taxonomy" id="1906157"/>
    <lineage>
        <taxon>Bacteria</taxon>
        <taxon>Bacillati</taxon>
        <taxon>Candidatus Melainabacteria</taxon>
        <taxon>Candidatus Obscuribacterales</taxon>
        <taxon>Candidatus Obscuribacteraceae</taxon>
        <taxon>Candidatus Obscuribacter</taxon>
    </lineage>
</organism>
<keyword evidence="1" id="KW-0472">Membrane</keyword>
<evidence type="ECO:0008006" key="4">
    <source>
        <dbReference type="Google" id="ProtNLM"/>
    </source>
</evidence>
<proteinExistence type="predicted"/>